<dbReference type="EMBL" id="JIBK01000049">
    <property type="protein sequence ID" value="POM85098.1"/>
    <property type="molecule type" value="Genomic_DNA"/>
</dbReference>
<name>A0A2P4Z4U3_9CRYT</name>
<reference evidence="3 4" key="1">
    <citation type="submission" date="2014-04" db="EMBL/GenBank/DDBJ databases">
        <title>Comparative Genomics of Cryptosporidium Species.</title>
        <authorList>
            <person name="Silva J.C."/>
            <person name="Su Q."/>
            <person name="Chalmers R."/>
            <person name="Chibucos M.C."/>
            <person name="Elwin K."/>
            <person name="Godinez A."/>
            <person name="Guo F."/>
            <person name="Huynh K."/>
            <person name="Orvis J."/>
            <person name="Ott S."/>
            <person name="Sadzewicz L."/>
            <person name="Sengamalay N."/>
            <person name="Shetty A."/>
            <person name="Sun M."/>
            <person name="Tallon L."/>
            <person name="Xiao L."/>
            <person name="Zhang H."/>
            <person name="Fraser C.M."/>
            <person name="Zhu G."/>
            <person name="Kissinger J."/>
            <person name="Widmer G."/>
        </authorList>
    </citation>
    <scope>NUCLEOTIDE SEQUENCE [LARGE SCALE GENOMIC DNA]</scope>
    <source>
        <strain evidence="3 4">UKMEL1</strain>
    </source>
</reference>
<comment type="caution">
    <text evidence="3">The sequence shown here is derived from an EMBL/GenBank/DDBJ whole genome shotgun (WGS) entry which is preliminary data.</text>
</comment>
<evidence type="ECO:0000256" key="1">
    <source>
        <dbReference type="SAM" id="MobiDB-lite"/>
    </source>
</evidence>
<feature type="transmembrane region" description="Helical" evidence="2">
    <location>
        <begin position="657"/>
        <end position="675"/>
    </location>
</feature>
<dbReference type="OrthoDB" id="342200at2759"/>
<feature type="compositionally biased region" description="Basic and acidic residues" evidence="1">
    <location>
        <begin position="74"/>
        <end position="89"/>
    </location>
</feature>
<keyword evidence="2" id="KW-1133">Transmembrane helix</keyword>
<accession>A0A2P4Z4U3</accession>
<keyword evidence="4" id="KW-1185">Reference proteome</keyword>
<feature type="transmembrane region" description="Helical" evidence="2">
    <location>
        <begin position="496"/>
        <end position="513"/>
    </location>
</feature>
<gene>
    <name evidence="3" type="ORF">CmeUKMEL1_15695</name>
</gene>
<evidence type="ECO:0000313" key="4">
    <source>
        <dbReference type="Proteomes" id="UP000236928"/>
    </source>
</evidence>
<dbReference type="Proteomes" id="UP000236928">
    <property type="component" value="Unassembled WGS sequence"/>
</dbReference>
<proteinExistence type="predicted"/>
<dbReference type="AlphaFoldDB" id="A0A2P4Z4U3"/>
<dbReference type="VEuPathDB" id="CryptoDB:CmeUKMEL1_15695"/>
<keyword evidence="2" id="KW-0812">Transmembrane</keyword>
<sequence length="695" mass="80987">MPIGHYNSNKILDNVLESELTNPRLLAWSVIIKDGQPVYDNDILKVSDKTTALEQNSLNSNSSSENSKHFLSPRSREIRSKKEENDYSKTDVGSFSGKTVSEESGVNEINCKIAKKDFSIWRCLYWPEIAINPIYSGGYGKMRIALCLNKIITSLQEKNQNRGSFGRVNQEKGENIDLLPYVRILYNKELLFQSCIVKKNICIILEIEVHHPLSRIVIEIYDLDNSDPSLFNSNDDMIGYIIIPVGAHSNRKPLESRLIIASDDDARILYIRKSKQKKVHTENLMAQKLLRFPIKSCERQLNKNRPEQDRFSEFKDEEDILGDSSVRNFSRESLDGNIMNELPNSIYFELANQMVKDAIEFSHSAELKYKSIEMLQEPHCSFVIQVFSEIKWSRLSIIPREIIALYLPEPEAGSNYKFNNNSENNSLYDKRMNNDINLEINTKAIFDSIILLKEIYDSECIFPYKKYIWKLLNWESQLHSLFALSIIWYLLFNPKYIFSFLFLLGLIILFTSFDKRNLALNLENSISKNLKNLNSLENDFDGLLEDNVLYSPTKNNHTKFQSLSPNSTIIDSYEAKKSVESVDFTILENLLTSPIFSPKTIKNINKFFHILDKSAIFIYKLIKLHFWNNYFKSLVLTWVYSVLLLISLTYSNEFCKYMQYFFLIMILLPSTYFLPQIKGIMRIIKSYKKFKKLKR</sequence>
<evidence type="ECO:0000256" key="2">
    <source>
        <dbReference type="SAM" id="Phobius"/>
    </source>
</evidence>
<keyword evidence="2" id="KW-0472">Membrane</keyword>
<evidence type="ECO:0000313" key="3">
    <source>
        <dbReference type="EMBL" id="POM85098.1"/>
    </source>
</evidence>
<feature type="compositionally biased region" description="Low complexity" evidence="1">
    <location>
        <begin position="56"/>
        <end position="65"/>
    </location>
</feature>
<feature type="transmembrane region" description="Helical" evidence="2">
    <location>
        <begin position="630"/>
        <end position="651"/>
    </location>
</feature>
<organism evidence="3 4">
    <name type="scientific">Cryptosporidium meleagridis</name>
    <dbReference type="NCBI Taxonomy" id="93969"/>
    <lineage>
        <taxon>Eukaryota</taxon>
        <taxon>Sar</taxon>
        <taxon>Alveolata</taxon>
        <taxon>Apicomplexa</taxon>
        <taxon>Conoidasida</taxon>
        <taxon>Coccidia</taxon>
        <taxon>Eucoccidiorida</taxon>
        <taxon>Eimeriorina</taxon>
        <taxon>Cryptosporidiidae</taxon>
        <taxon>Cryptosporidium</taxon>
    </lineage>
</organism>
<protein>
    <submittedName>
        <fullName evidence="3">Uncharacterized protein</fullName>
    </submittedName>
</protein>
<feature type="region of interest" description="Disordered" evidence="1">
    <location>
        <begin position="55"/>
        <end position="94"/>
    </location>
</feature>